<keyword evidence="8 9" id="KW-0472">Membrane</keyword>
<feature type="region of interest" description="Disordered" evidence="10">
    <location>
        <begin position="45"/>
        <end position="75"/>
    </location>
</feature>
<keyword evidence="3 9" id="KW-1003">Cell membrane</keyword>
<comment type="subunit">
    <text evidence="9">The Tat system comprises two distinct complexes: a TatABC complex, containing multiple copies of TatA, TatB and TatC subunits, and a separate TatA complex, containing only TatA subunits. Substrates initially bind to the TatABC complex, which probably triggers association of the separate TatA complex to form the active translocon.</text>
</comment>
<dbReference type="EMBL" id="JACCKB010000018">
    <property type="protein sequence ID" value="NYZ66871.1"/>
    <property type="molecule type" value="Genomic_DNA"/>
</dbReference>
<dbReference type="GO" id="GO:0033281">
    <property type="term" value="C:TAT protein transport complex"/>
    <property type="evidence" value="ECO:0007669"/>
    <property type="project" value="UniProtKB-UniRule"/>
</dbReference>
<feature type="transmembrane region" description="Helical" evidence="9">
    <location>
        <begin position="6"/>
        <end position="22"/>
    </location>
</feature>
<dbReference type="GO" id="GO:0008320">
    <property type="term" value="F:protein transmembrane transporter activity"/>
    <property type="evidence" value="ECO:0007669"/>
    <property type="project" value="UniProtKB-UniRule"/>
</dbReference>
<evidence type="ECO:0000256" key="10">
    <source>
        <dbReference type="SAM" id="MobiDB-lite"/>
    </source>
</evidence>
<keyword evidence="7 9" id="KW-0811">Translocation</keyword>
<dbReference type="InterPro" id="IPR003369">
    <property type="entry name" value="TatA/B/E"/>
</dbReference>
<keyword evidence="4 9" id="KW-0812">Transmembrane</keyword>
<comment type="caution">
    <text evidence="11">The sequence shown here is derived from an EMBL/GenBank/DDBJ whole genome shotgun (WGS) entry which is preliminary data.</text>
</comment>
<reference evidence="11 12" key="1">
    <citation type="submission" date="2020-07" db="EMBL/GenBank/DDBJ databases">
        <title>Endozoicomonas sp. nov., isolated from sediment.</title>
        <authorList>
            <person name="Gu T."/>
        </authorList>
    </citation>
    <scope>NUCLEOTIDE SEQUENCE [LARGE SCALE GENOMIC DNA]</scope>
    <source>
        <strain evidence="11 12">SM1973</strain>
    </source>
</reference>
<dbReference type="AlphaFoldDB" id="A0A853IAK3"/>
<gene>
    <name evidence="9 11" type="primary">tatA</name>
    <name evidence="11" type="ORF">H0A36_12695</name>
</gene>
<dbReference type="RefSeq" id="WP_180568895.1">
    <property type="nucleotide sequence ID" value="NZ_JACCKB010000018.1"/>
</dbReference>
<dbReference type="GO" id="GO:0043953">
    <property type="term" value="P:protein transport by the Tat complex"/>
    <property type="evidence" value="ECO:0007669"/>
    <property type="project" value="UniProtKB-UniRule"/>
</dbReference>
<dbReference type="InterPro" id="IPR006312">
    <property type="entry name" value="TatA/E"/>
</dbReference>
<dbReference type="NCBIfam" id="TIGR01411">
    <property type="entry name" value="tatAE"/>
    <property type="match status" value="1"/>
</dbReference>
<proteinExistence type="inferred from homology"/>
<evidence type="ECO:0000256" key="1">
    <source>
        <dbReference type="ARBA" id="ARBA00004162"/>
    </source>
</evidence>
<comment type="function">
    <text evidence="9">Part of the twin-arginine translocation (Tat) system that transports large folded proteins containing a characteristic twin-arginine motif in their signal peptide across membranes. TatA could form the protein-conducting channel of the Tat system.</text>
</comment>
<evidence type="ECO:0000256" key="4">
    <source>
        <dbReference type="ARBA" id="ARBA00022692"/>
    </source>
</evidence>
<evidence type="ECO:0000256" key="2">
    <source>
        <dbReference type="ARBA" id="ARBA00022448"/>
    </source>
</evidence>
<protein>
    <recommendedName>
        <fullName evidence="9">Sec-independent protein translocase protein TatA</fullName>
    </recommendedName>
</protein>
<name>A0A853IAK3_9GAMM</name>
<evidence type="ECO:0000256" key="5">
    <source>
        <dbReference type="ARBA" id="ARBA00022927"/>
    </source>
</evidence>
<accession>A0A853IAK3</accession>
<keyword evidence="2 9" id="KW-0813">Transport</keyword>
<evidence type="ECO:0000313" key="12">
    <source>
        <dbReference type="Proteomes" id="UP000569732"/>
    </source>
</evidence>
<dbReference type="PANTHER" id="PTHR42982:SF1">
    <property type="entry name" value="SEC-INDEPENDENT PROTEIN TRANSLOCASE PROTEIN TATA"/>
    <property type="match status" value="1"/>
</dbReference>
<dbReference type="Gene3D" id="1.20.5.3310">
    <property type="match status" value="1"/>
</dbReference>
<keyword evidence="5 9" id="KW-0653">Protein transport</keyword>
<keyword evidence="12" id="KW-1185">Reference proteome</keyword>
<evidence type="ECO:0000256" key="3">
    <source>
        <dbReference type="ARBA" id="ARBA00022475"/>
    </source>
</evidence>
<dbReference type="Proteomes" id="UP000569732">
    <property type="component" value="Unassembled WGS sequence"/>
</dbReference>
<organism evidence="11 12">
    <name type="scientific">Spartinivicinus marinus</name>
    <dbReference type="NCBI Taxonomy" id="2994442"/>
    <lineage>
        <taxon>Bacteria</taxon>
        <taxon>Pseudomonadati</taxon>
        <taxon>Pseudomonadota</taxon>
        <taxon>Gammaproteobacteria</taxon>
        <taxon>Oceanospirillales</taxon>
        <taxon>Zooshikellaceae</taxon>
        <taxon>Spartinivicinus</taxon>
    </lineage>
</organism>
<evidence type="ECO:0000256" key="7">
    <source>
        <dbReference type="ARBA" id="ARBA00023010"/>
    </source>
</evidence>
<evidence type="ECO:0000256" key="8">
    <source>
        <dbReference type="ARBA" id="ARBA00023136"/>
    </source>
</evidence>
<evidence type="ECO:0000256" key="6">
    <source>
        <dbReference type="ARBA" id="ARBA00022989"/>
    </source>
</evidence>
<evidence type="ECO:0000313" key="11">
    <source>
        <dbReference type="EMBL" id="NYZ66871.1"/>
    </source>
</evidence>
<sequence>MFGISVPQLIIILVIVLLIFGGKRLRSLGGDLGSFIKGFKKAVSDEDSSSQQQLDKPNGEKPLTDQQQAKQSENK</sequence>
<dbReference type="Pfam" id="PF02416">
    <property type="entry name" value="TatA_B_E"/>
    <property type="match status" value="1"/>
</dbReference>
<evidence type="ECO:0000256" key="9">
    <source>
        <dbReference type="HAMAP-Rule" id="MF_00236"/>
    </source>
</evidence>
<keyword evidence="6 9" id="KW-1133">Transmembrane helix</keyword>
<comment type="similarity">
    <text evidence="9">Belongs to the TatA/E family.</text>
</comment>
<feature type="compositionally biased region" description="Polar residues" evidence="10">
    <location>
        <begin position="64"/>
        <end position="75"/>
    </location>
</feature>
<dbReference type="PANTHER" id="PTHR42982">
    <property type="entry name" value="SEC-INDEPENDENT PROTEIN TRANSLOCASE PROTEIN TATA"/>
    <property type="match status" value="1"/>
</dbReference>
<comment type="subcellular location">
    <subcellularLocation>
        <location evidence="1 9">Cell membrane</location>
        <topology evidence="1 9">Single-pass membrane protein</topology>
    </subcellularLocation>
</comment>
<dbReference type="HAMAP" id="MF_00236">
    <property type="entry name" value="TatA_E"/>
    <property type="match status" value="1"/>
</dbReference>